<dbReference type="AlphaFoldDB" id="A0A7S3AJ92"/>
<organism evidence="1">
    <name type="scientific">Haptolina ericina</name>
    <dbReference type="NCBI Taxonomy" id="156174"/>
    <lineage>
        <taxon>Eukaryota</taxon>
        <taxon>Haptista</taxon>
        <taxon>Haptophyta</taxon>
        <taxon>Prymnesiophyceae</taxon>
        <taxon>Prymnesiales</taxon>
        <taxon>Prymnesiaceae</taxon>
        <taxon>Haptolina</taxon>
    </lineage>
</organism>
<sequence>MDDKPDKLAPREADSCFEDIERPMLRRIRELKNRVAADNPERHVRDVEATGSCFFLCGNLARQDLGLSARTSSDEQLRKAADTDRLSVLALMLERLEMPMNDGMLIKQKLALVALVKPFRGTDGTAESYLKYIVNRDGWADAVAIAAWQELFSVHVRLRSNTGDDPVRPLDQCGLPTPNSAGGQSSHLGISATWWTVDSKGFVT</sequence>
<accession>A0A7S3AJ92</accession>
<dbReference type="EMBL" id="HBHX01011323">
    <property type="protein sequence ID" value="CAE0105639.1"/>
    <property type="molecule type" value="Transcribed_RNA"/>
</dbReference>
<protein>
    <submittedName>
        <fullName evidence="1">Uncharacterized protein</fullName>
    </submittedName>
</protein>
<gene>
    <name evidence="1" type="ORF">HERI1096_LOCUS6297</name>
</gene>
<reference evidence="1" key="1">
    <citation type="submission" date="2021-01" db="EMBL/GenBank/DDBJ databases">
        <authorList>
            <person name="Corre E."/>
            <person name="Pelletier E."/>
            <person name="Niang G."/>
            <person name="Scheremetjew M."/>
            <person name="Finn R."/>
            <person name="Kale V."/>
            <person name="Holt S."/>
            <person name="Cochrane G."/>
            <person name="Meng A."/>
            <person name="Brown T."/>
            <person name="Cohen L."/>
        </authorList>
    </citation>
    <scope>NUCLEOTIDE SEQUENCE</scope>
    <source>
        <strain evidence="1">CCMP281</strain>
    </source>
</reference>
<name>A0A7S3AJ92_9EUKA</name>
<evidence type="ECO:0000313" key="1">
    <source>
        <dbReference type="EMBL" id="CAE0105639.1"/>
    </source>
</evidence>
<proteinExistence type="predicted"/>